<sequence length="140" mass="16619">MASFKMHLALTIVFGICGYAIKYPPNWKASRLRDFQEMLNTEEKIWLTMTTKDMRRLDCDYWTKISLNDTDYDFNHWYRKQPKGREWTKQGPQKRASIYTPRFAIAAAGQQCLSDITKKRKQSESAQASILVRRRKMRCI</sequence>
<dbReference type="AlphaFoldDB" id="A0A6G5A337"/>
<accession>A0A6G5A337</accession>
<proteinExistence type="predicted"/>
<protein>
    <submittedName>
        <fullName evidence="1">Putative lipocalin</fullName>
    </submittedName>
</protein>
<dbReference type="EMBL" id="GIKN01002926">
    <property type="protein sequence ID" value="NIE45199.1"/>
    <property type="molecule type" value="Transcribed_RNA"/>
</dbReference>
<organism evidence="1">
    <name type="scientific">Rhipicephalus microplus</name>
    <name type="common">Cattle tick</name>
    <name type="synonym">Boophilus microplus</name>
    <dbReference type="NCBI Taxonomy" id="6941"/>
    <lineage>
        <taxon>Eukaryota</taxon>
        <taxon>Metazoa</taxon>
        <taxon>Ecdysozoa</taxon>
        <taxon>Arthropoda</taxon>
        <taxon>Chelicerata</taxon>
        <taxon>Arachnida</taxon>
        <taxon>Acari</taxon>
        <taxon>Parasitiformes</taxon>
        <taxon>Ixodida</taxon>
        <taxon>Ixodoidea</taxon>
        <taxon>Ixodidae</taxon>
        <taxon>Rhipicephalinae</taxon>
        <taxon>Rhipicephalus</taxon>
        <taxon>Boophilus</taxon>
    </lineage>
</organism>
<evidence type="ECO:0000313" key="1">
    <source>
        <dbReference type="EMBL" id="NIE45199.1"/>
    </source>
</evidence>
<name>A0A6G5A337_RHIMP</name>
<reference evidence="1" key="1">
    <citation type="submission" date="2020-03" db="EMBL/GenBank/DDBJ databases">
        <title>A transcriptome and proteome of the tick Rhipicephalus microplus shaped by the genetic composition of its hosts and developmental stage.</title>
        <authorList>
            <person name="Garcia G.R."/>
            <person name="Ribeiro J.M.C."/>
            <person name="Maruyama S.R."/>
            <person name="Gardinasse L.G."/>
            <person name="Nelson K."/>
            <person name="Ferreira B.R."/>
            <person name="Andrade T.G."/>
            <person name="Santos I.K.F.M."/>
        </authorList>
    </citation>
    <scope>NUCLEOTIDE SEQUENCE</scope>
    <source>
        <strain evidence="1">NSGR</strain>
        <tissue evidence="1">Salivary glands</tissue>
    </source>
</reference>